<proteinExistence type="predicted"/>
<keyword evidence="2" id="KW-1185">Reference proteome</keyword>
<name>A0A9P6BZ63_9AGAR</name>
<dbReference type="Proteomes" id="UP000807342">
    <property type="component" value="Unassembled WGS sequence"/>
</dbReference>
<evidence type="ECO:0000313" key="2">
    <source>
        <dbReference type="Proteomes" id="UP000807342"/>
    </source>
</evidence>
<accession>A0A9P6BZ63</accession>
<gene>
    <name evidence="1" type="ORF">P691DRAFT_788313</name>
</gene>
<protein>
    <recommendedName>
        <fullName evidence="3">BTB domain-containing protein</fullName>
    </recommendedName>
</protein>
<dbReference type="AlphaFoldDB" id="A0A9P6BZ63"/>
<evidence type="ECO:0000313" key="1">
    <source>
        <dbReference type="EMBL" id="KAF9443230.1"/>
    </source>
</evidence>
<organism evidence="1 2">
    <name type="scientific">Macrolepiota fuliginosa MF-IS2</name>
    <dbReference type="NCBI Taxonomy" id="1400762"/>
    <lineage>
        <taxon>Eukaryota</taxon>
        <taxon>Fungi</taxon>
        <taxon>Dikarya</taxon>
        <taxon>Basidiomycota</taxon>
        <taxon>Agaricomycotina</taxon>
        <taxon>Agaricomycetes</taxon>
        <taxon>Agaricomycetidae</taxon>
        <taxon>Agaricales</taxon>
        <taxon>Agaricineae</taxon>
        <taxon>Agaricaceae</taxon>
        <taxon>Macrolepiota</taxon>
    </lineage>
</organism>
<sequence>MESQKSAGITSKISPPSITKDDKYYFRDGSIVILVEGRLFKIHQSLFERDSVLFQSSFSLSQDTSPDESGSTSLAGSSDDTPVVSNDRLADFRALCWAVYSRLLDEHSKESQGQFISSCSGWDDVRRLFSLAEQCGHKLLTQRIEEEWVHQISDGSPSGAGLDAFKQAVAVAEGSTKLRRFHGRVYYAYLRATGIFDAPSSADVAAYNLGYRPNSYGVGKYLSRLSDKQKVHMYQGLWSLSQFRNELVRAPGIPEELSYEVEDDIGRSKTSWKASK</sequence>
<reference evidence="1" key="1">
    <citation type="submission" date="2020-11" db="EMBL/GenBank/DDBJ databases">
        <authorList>
            <consortium name="DOE Joint Genome Institute"/>
            <person name="Ahrendt S."/>
            <person name="Riley R."/>
            <person name="Andreopoulos W."/>
            <person name="Labutti K."/>
            <person name="Pangilinan J."/>
            <person name="Ruiz-Duenas F.J."/>
            <person name="Barrasa J.M."/>
            <person name="Sanchez-Garcia M."/>
            <person name="Camarero S."/>
            <person name="Miyauchi S."/>
            <person name="Serrano A."/>
            <person name="Linde D."/>
            <person name="Babiker R."/>
            <person name="Drula E."/>
            <person name="Ayuso-Fernandez I."/>
            <person name="Pacheco R."/>
            <person name="Padilla G."/>
            <person name="Ferreira P."/>
            <person name="Barriuso J."/>
            <person name="Kellner H."/>
            <person name="Castanera R."/>
            <person name="Alfaro M."/>
            <person name="Ramirez L."/>
            <person name="Pisabarro A.G."/>
            <person name="Kuo A."/>
            <person name="Tritt A."/>
            <person name="Lipzen A."/>
            <person name="He G."/>
            <person name="Yan M."/>
            <person name="Ng V."/>
            <person name="Cullen D."/>
            <person name="Martin F."/>
            <person name="Rosso M.-N."/>
            <person name="Henrissat B."/>
            <person name="Hibbett D."/>
            <person name="Martinez A.T."/>
            <person name="Grigoriev I.V."/>
        </authorList>
    </citation>
    <scope>NUCLEOTIDE SEQUENCE</scope>
    <source>
        <strain evidence="1">MF-IS2</strain>
    </source>
</reference>
<dbReference type="OrthoDB" id="2886395at2759"/>
<dbReference type="EMBL" id="MU151502">
    <property type="protein sequence ID" value="KAF9443230.1"/>
    <property type="molecule type" value="Genomic_DNA"/>
</dbReference>
<comment type="caution">
    <text evidence="1">The sequence shown here is derived from an EMBL/GenBank/DDBJ whole genome shotgun (WGS) entry which is preliminary data.</text>
</comment>
<evidence type="ECO:0008006" key="3">
    <source>
        <dbReference type="Google" id="ProtNLM"/>
    </source>
</evidence>